<evidence type="ECO:0000256" key="1">
    <source>
        <dbReference type="ARBA" id="ARBA00022729"/>
    </source>
</evidence>
<evidence type="ECO:0000313" key="7">
    <source>
        <dbReference type="EMBL" id="KYD18567.1"/>
    </source>
</evidence>
<feature type="domain" description="M23ase beta-sheet core" evidence="5">
    <location>
        <begin position="307"/>
        <end position="410"/>
    </location>
</feature>
<accession>A0A150M1V9</accession>
<feature type="compositionally biased region" description="Polar residues" evidence="3">
    <location>
        <begin position="266"/>
        <end position="283"/>
    </location>
</feature>
<feature type="signal peptide" evidence="4">
    <location>
        <begin position="1"/>
        <end position="23"/>
    </location>
</feature>
<feature type="region of interest" description="Disordered" evidence="3">
    <location>
        <begin position="264"/>
        <end position="288"/>
    </location>
</feature>
<feature type="domain" description="Peptidoglycan hydrolase PcsB coiled-coil" evidence="6">
    <location>
        <begin position="108"/>
        <end position="181"/>
    </location>
</feature>
<keyword evidence="2" id="KW-0175">Coiled coil</keyword>
<organism evidence="7 8">
    <name type="scientific">Caldibacillus debilis</name>
    <dbReference type="NCBI Taxonomy" id="301148"/>
    <lineage>
        <taxon>Bacteria</taxon>
        <taxon>Bacillati</taxon>
        <taxon>Bacillota</taxon>
        <taxon>Bacilli</taxon>
        <taxon>Bacillales</taxon>
        <taxon>Bacillaceae</taxon>
        <taxon>Caldibacillus</taxon>
    </lineage>
</organism>
<dbReference type="InterPro" id="IPR011055">
    <property type="entry name" value="Dup_hybrid_motif"/>
</dbReference>
<gene>
    <name evidence="7" type="ORF">B4135_2336</name>
</gene>
<dbReference type="Pfam" id="PF24568">
    <property type="entry name" value="CC_PcsB"/>
    <property type="match status" value="1"/>
</dbReference>
<dbReference type="STRING" id="301148.B4135_2336"/>
<reference evidence="7 8" key="1">
    <citation type="submission" date="2016-01" db="EMBL/GenBank/DDBJ databases">
        <title>Draft Genome Sequences of Seven Thermophilic Sporeformers Isolated from Foods.</title>
        <authorList>
            <person name="Berendsen E.M."/>
            <person name="Wells-Bennik M.H."/>
            <person name="Krawcyk A.O."/>
            <person name="De Jong A."/>
            <person name="Holsappel S."/>
            <person name="Eijlander R.T."/>
            <person name="Kuipers O.P."/>
        </authorList>
    </citation>
    <scope>NUCLEOTIDE SEQUENCE [LARGE SCALE GENOMIC DNA]</scope>
    <source>
        <strain evidence="7 8">B4135</strain>
    </source>
</reference>
<dbReference type="InterPro" id="IPR016047">
    <property type="entry name" value="M23ase_b-sheet_dom"/>
</dbReference>
<evidence type="ECO:0000256" key="3">
    <source>
        <dbReference type="SAM" id="MobiDB-lite"/>
    </source>
</evidence>
<dbReference type="InterPro" id="IPR050570">
    <property type="entry name" value="Cell_wall_metabolism_enzyme"/>
</dbReference>
<dbReference type="AlphaFoldDB" id="A0A150M1V9"/>
<keyword evidence="1 4" id="KW-0732">Signal</keyword>
<dbReference type="OrthoDB" id="9805070at2"/>
<evidence type="ECO:0000256" key="2">
    <source>
        <dbReference type="SAM" id="Coils"/>
    </source>
</evidence>
<feature type="coiled-coil region" evidence="2">
    <location>
        <begin position="31"/>
        <end position="124"/>
    </location>
</feature>
<evidence type="ECO:0000259" key="5">
    <source>
        <dbReference type="Pfam" id="PF01551"/>
    </source>
</evidence>
<dbReference type="InterPro" id="IPR057309">
    <property type="entry name" value="PcsB_CC"/>
</dbReference>
<dbReference type="Gene3D" id="2.70.70.10">
    <property type="entry name" value="Glucose Permease (Domain IIA)"/>
    <property type="match status" value="1"/>
</dbReference>
<dbReference type="SUPFAM" id="SSF51261">
    <property type="entry name" value="Duplicated hybrid motif"/>
    <property type="match status" value="1"/>
</dbReference>
<dbReference type="RefSeq" id="WP_061569074.1">
    <property type="nucleotide sequence ID" value="NZ_LQYT01000050.1"/>
</dbReference>
<protein>
    <submittedName>
        <fullName evidence="7">Uncharacterized protein</fullName>
    </submittedName>
</protein>
<name>A0A150M1V9_9BACI</name>
<evidence type="ECO:0000313" key="8">
    <source>
        <dbReference type="Proteomes" id="UP000075683"/>
    </source>
</evidence>
<evidence type="ECO:0000256" key="4">
    <source>
        <dbReference type="SAM" id="SignalP"/>
    </source>
</evidence>
<evidence type="ECO:0000259" key="6">
    <source>
        <dbReference type="Pfam" id="PF24568"/>
    </source>
</evidence>
<dbReference type="CDD" id="cd12797">
    <property type="entry name" value="M23_peptidase"/>
    <property type="match status" value="1"/>
</dbReference>
<dbReference type="EMBL" id="LQYT01000050">
    <property type="protein sequence ID" value="KYD18567.1"/>
    <property type="molecule type" value="Genomic_DNA"/>
</dbReference>
<dbReference type="Gene3D" id="6.10.250.3150">
    <property type="match status" value="1"/>
</dbReference>
<dbReference type="Proteomes" id="UP000075683">
    <property type="component" value="Unassembled WGS sequence"/>
</dbReference>
<feature type="chain" id="PRO_5039016149" evidence="4">
    <location>
        <begin position="24"/>
        <end position="425"/>
    </location>
</feature>
<dbReference type="GO" id="GO:0004222">
    <property type="term" value="F:metalloendopeptidase activity"/>
    <property type="evidence" value="ECO:0007669"/>
    <property type="project" value="TreeGrafter"/>
</dbReference>
<dbReference type="PATRIC" id="fig|301148.3.peg.3841"/>
<dbReference type="PANTHER" id="PTHR21666">
    <property type="entry name" value="PEPTIDASE-RELATED"/>
    <property type="match status" value="1"/>
</dbReference>
<dbReference type="Pfam" id="PF01551">
    <property type="entry name" value="Peptidase_M23"/>
    <property type="match status" value="1"/>
</dbReference>
<proteinExistence type="predicted"/>
<dbReference type="PANTHER" id="PTHR21666:SF270">
    <property type="entry name" value="MUREIN HYDROLASE ACTIVATOR ENVC"/>
    <property type="match status" value="1"/>
</dbReference>
<comment type="caution">
    <text evidence="7">The sequence shown here is derived from an EMBL/GenBank/DDBJ whole genome shotgun (WGS) entry which is preliminary data.</text>
</comment>
<sequence length="425" mass="47079">MKFKRFLSVAGSALLLMAVAANGTPAGASKLQELEKKKEEIQSEKASIHTEMEEANQKINEIKSRQAEVTDDLQSLDQSIQATESKIKQQEGKIAEKKSEIEKLKKEIAELEKRIEKRDRLLKERARTVQATGGTISYLEVLLGSKSFTDFIDRLSAVSTILEADKSIIEEQKRDNEALKKNKKKVENELAQVEKLKKELEAQKANLASQRAKMDRLLAELEKKKVTLEGFYVDLKEKQQILAEQEVAIKKAMEAEKKRLEELKRQQQNRGNDGNVASSPSQNGGSGFIWPANGRLTSGFGPRDGSFHYGIDIANAEGTPVYAAADGQTFSVVNGCPDASVNRSCGGRFGNRVFITHVIDGKVFTTIYAHLSQVFVSNGQYVRKGQQIGTIGNTGDSYGSHLHFEVHPGGYDGRHTADNPLKFLP</sequence>